<sequence>MPNCPSGVYHDGACLTGQEPICSDPNTRYFQGRCLSSLRPKCPDGSTMTANGDCITHVKPRCDSGILLNGDCVVGNPSCPDGTDHRDQNCVSRELPKCTEEGYEWSELEKQCRKQGKTECPDGYREENGQCVSGDVPDCGENGILEGKDCIGKKEPTCSDDTYWDGEDCRSPDEPNCGEGKRFKKEKNTCVAVAEPVCDDPDTVLDKALNKCVLVKGPQCPDGQKFNPATQGCVLLLGDCLEFEYCPAITSFAL</sequence>
<protein>
    <submittedName>
        <fullName evidence="1">Uncharacterized protein</fullName>
    </submittedName>
</protein>
<dbReference type="OrthoDB" id="7250310at2759"/>
<dbReference type="EMBL" id="ML737201">
    <property type="protein sequence ID" value="KAE8336103.1"/>
    <property type="molecule type" value="Genomic_DNA"/>
</dbReference>
<gene>
    <name evidence="1" type="ORF">BDV24DRAFT_142432</name>
</gene>
<organism evidence="1">
    <name type="scientific">Aspergillus arachidicola</name>
    <dbReference type="NCBI Taxonomy" id="656916"/>
    <lineage>
        <taxon>Eukaryota</taxon>
        <taxon>Fungi</taxon>
        <taxon>Dikarya</taxon>
        <taxon>Ascomycota</taxon>
        <taxon>Pezizomycotina</taxon>
        <taxon>Eurotiomycetes</taxon>
        <taxon>Eurotiomycetidae</taxon>
        <taxon>Eurotiales</taxon>
        <taxon>Aspergillaceae</taxon>
        <taxon>Aspergillus</taxon>
        <taxon>Aspergillus subgen. Circumdati</taxon>
    </lineage>
</organism>
<proteinExistence type="predicted"/>
<reference evidence="1" key="1">
    <citation type="submission" date="2019-04" db="EMBL/GenBank/DDBJ databases">
        <title>Friends and foes A comparative genomics study of 23 Aspergillus species from section Flavi.</title>
        <authorList>
            <consortium name="DOE Joint Genome Institute"/>
            <person name="Kjaerbolling I."/>
            <person name="Vesth T."/>
            <person name="Frisvad J.C."/>
            <person name="Nybo J.L."/>
            <person name="Theobald S."/>
            <person name="Kildgaard S."/>
            <person name="Isbrandt T."/>
            <person name="Kuo A."/>
            <person name="Sato A."/>
            <person name="Lyhne E.K."/>
            <person name="Kogle M.E."/>
            <person name="Wiebenga A."/>
            <person name="Kun R.S."/>
            <person name="Lubbers R.J."/>
            <person name="Makela M.R."/>
            <person name="Barry K."/>
            <person name="Chovatia M."/>
            <person name="Clum A."/>
            <person name="Daum C."/>
            <person name="Haridas S."/>
            <person name="He G."/>
            <person name="LaButti K."/>
            <person name="Lipzen A."/>
            <person name="Mondo S."/>
            <person name="Riley R."/>
            <person name="Salamov A."/>
            <person name="Simmons B.A."/>
            <person name="Magnuson J.K."/>
            <person name="Henrissat B."/>
            <person name="Mortensen U.H."/>
            <person name="Larsen T.O."/>
            <person name="Devries R.P."/>
            <person name="Grigoriev I.V."/>
            <person name="Machida M."/>
            <person name="Baker S.E."/>
            <person name="Andersen M.R."/>
        </authorList>
    </citation>
    <scope>NUCLEOTIDE SEQUENCE</scope>
    <source>
        <strain evidence="1">CBS 117612</strain>
    </source>
</reference>
<dbReference type="PANTHER" id="PTHR37157:SF4">
    <property type="entry name" value="EB DOMAIN-CONTAINING PROTEIN"/>
    <property type="match status" value="1"/>
</dbReference>
<dbReference type="PANTHER" id="PTHR37157">
    <property type="entry name" value="PRION-LIKE-(Q/N-RICH) DOMAIN-BEARING PROTEIN 25"/>
    <property type="match status" value="1"/>
</dbReference>
<dbReference type="Proteomes" id="UP000325558">
    <property type="component" value="Unassembled WGS sequence"/>
</dbReference>
<evidence type="ECO:0000313" key="1">
    <source>
        <dbReference type="EMBL" id="KAE8336103.1"/>
    </source>
</evidence>
<dbReference type="AlphaFoldDB" id="A0A5N6XTX5"/>
<name>A0A5N6XTX5_9EURO</name>
<accession>A0A5N6XTX5</accession>